<evidence type="ECO:0000313" key="10">
    <source>
        <dbReference type="EMBL" id="MFB9775886.1"/>
    </source>
</evidence>
<dbReference type="PANTHER" id="PTHR30572">
    <property type="entry name" value="MEMBRANE COMPONENT OF TRANSPORTER-RELATED"/>
    <property type="match status" value="1"/>
</dbReference>
<evidence type="ECO:0000256" key="1">
    <source>
        <dbReference type="ARBA" id="ARBA00004651"/>
    </source>
</evidence>
<proteinExistence type="inferred from homology"/>
<dbReference type="Proteomes" id="UP001589707">
    <property type="component" value="Unassembled WGS sequence"/>
</dbReference>
<dbReference type="InterPro" id="IPR050250">
    <property type="entry name" value="Macrolide_Exporter_MacB"/>
</dbReference>
<feature type="transmembrane region" description="Helical" evidence="7">
    <location>
        <begin position="285"/>
        <end position="314"/>
    </location>
</feature>
<dbReference type="InterPro" id="IPR003838">
    <property type="entry name" value="ABC3_permease_C"/>
</dbReference>
<gene>
    <name evidence="10" type="ORF">ACFFN1_05590</name>
</gene>
<dbReference type="PANTHER" id="PTHR30572:SF4">
    <property type="entry name" value="ABC TRANSPORTER PERMEASE YTRF"/>
    <property type="match status" value="1"/>
</dbReference>
<evidence type="ECO:0000256" key="2">
    <source>
        <dbReference type="ARBA" id="ARBA00022475"/>
    </source>
</evidence>
<sequence length="411" mass="42193">MLRRTDRLLLAEAFKTVASTPFRSVLSSLGLLISVTAVISVLSLTTTVRFQVAADFDVRKATEIIAQINAIDPDAPHAVDSDAGRLPLSGVAFPTEAVERVRQLSGVEEVGSFSDSYGQQLLVSTSNLPDSAAATAPPVMIAGPGLFEAAEATIRGRPYDAGLAHADIAYLGKAAAETLGMSSAAHSGEPRYIFVSGHPFLVAGIIEESPRLPQLGGAVIVPTQTAIDRFGPPGDGESLLVTVAPGAAGNVARALPTAVFPAQPDALRVTPPTESEANRRSVDSLLVNLGIGVAVLASVIGAASIAITGTIGVSSRTGELGLRRAIGGRPRDLLEQILFECAFIGVLAGVLGTVVGTACVLIVCAVQNWVPVVSPTHLIAVPLAAIGVSVLAGLIPAWRAGRIQPAAALRQ</sequence>
<evidence type="ECO:0000259" key="9">
    <source>
        <dbReference type="Pfam" id="PF12704"/>
    </source>
</evidence>
<reference evidence="10 11" key="1">
    <citation type="submission" date="2024-09" db="EMBL/GenBank/DDBJ databases">
        <authorList>
            <person name="Sun Q."/>
            <person name="Mori K."/>
        </authorList>
    </citation>
    <scope>NUCLEOTIDE SEQUENCE [LARGE SCALE GENOMIC DNA]</scope>
    <source>
        <strain evidence="10 11">JCM 11683</strain>
    </source>
</reference>
<dbReference type="InterPro" id="IPR025857">
    <property type="entry name" value="MacB_PCD"/>
</dbReference>
<keyword evidence="3 7" id="KW-0812">Transmembrane</keyword>
<keyword evidence="5 7" id="KW-0472">Membrane</keyword>
<dbReference type="Pfam" id="PF12704">
    <property type="entry name" value="MacB_PCD"/>
    <property type="match status" value="1"/>
</dbReference>
<keyword evidence="2" id="KW-1003">Cell membrane</keyword>
<name>A0ABV5X0A8_9MICO</name>
<dbReference type="EMBL" id="JBHMAU010000039">
    <property type="protein sequence ID" value="MFB9775886.1"/>
    <property type="molecule type" value="Genomic_DNA"/>
</dbReference>
<feature type="domain" description="ABC3 transporter permease C-terminal" evidence="8">
    <location>
        <begin position="293"/>
        <end position="405"/>
    </location>
</feature>
<accession>A0ABV5X0A8</accession>
<protein>
    <submittedName>
        <fullName evidence="10">ABC transporter permease</fullName>
    </submittedName>
</protein>
<keyword evidence="4 7" id="KW-1133">Transmembrane helix</keyword>
<evidence type="ECO:0000256" key="6">
    <source>
        <dbReference type="ARBA" id="ARBA00038076"/>
    </source>
</evidence>
<comment type="caution">
    <text evidence="10">The sequence shown here is derived from an EMBL/GenBank/DDBJ whole genome shotgun (WGS) entry which is preliminary data.</text>
</comment>
<organism evidence="10 11">
    <name type="scientific">Brevibacterium otitidis</name>
    <dbReference type="NCBI Taxonomy" id="53364"/>
    <lineage>
        <taxon>Bacteria</taxon>
        <taxon>Bacillati</taxon>
        <taxon>Actinomycetota</taxon>
        <taxon>Actinomycetes</taxon>
        <taxon>Micrococcales</taxon>
        <taxon>Brevibacteriaceae</taxon>
        <taxon>Brevibacterium</taxon>
    </lineage>
</organism>
<comment type="subcellular location">
    <subcellularLocation>
        <location evidence="1">Cell membrane</location>
        <topology evidence="1">Multi-pass membrane protein</topology>
    </subcellularLocation>
</comment>
<dbReference type="RefSeq" id="WP_376839412.1">
    <property type="nucleotide sequence ID" value="NZ_JBHMAU010000039.1"/>
</dbReference>
<evidence type="ECO:0000256" key="5">
    <source>
        <dbReference type="ARBA" id="ARBA00023136"/>
    </source>
</evidence>
<feature type="transmembrane region" description="Helical" evidence="7">
    <location>
        <begin position="376"/>
        <end position="395"/>
    </location>
</feature>
<evidence type="ECO:0000259" key="8">
    <source>
        <dbReference type="Pfam" id="PF02687"/>
    </source>
</evidence>
<feature type="transmembrane region" description="Helical" evidence="7">
    <location>
        <begin position="21"/>
        <end position="42"/>
    </location>
</feature>
<evidence type="ECO:0000256" key="4">
    <source>
        <dbReference type="ARBA" id="ARBA00022989"/>
    </source>
</evidence>
<evidence type="ECO:0000313" key="11">
    <source>
        <dbReference type="Proteomes" id="UP001589707"/>
    </source>
</evidence>
<evidence type="ECO:0000256" key="7">
    <source>
        <dbReference type="SAM" id="Phobius"/>
    </source>
</evidence>
<comment type="similarity">
    <text evidence="6">Belongs to the ABC-4 integral membrane protein family.</text>
</comment>
<evidence type="ECO:0000256" key="3">
    <source>
        <dbReference type="ARBA" id="ARBA00022692"/>
    </source>
</evidence>
<feature type="transmembrane region" description="Helical" evidence="7">
    <location>
        <begin position="337"/>
        <end position="370"/>
    </location>
</feature>
<feature type="domain" description="MacB-like periplasmic core" evidence="9">
    <location>
        <begin position="24"/>
        <end position="249"/>
    </location>
</feature>
<dbReference type="Pfam" id="PF02687">
    <property type="entry name" value="FtsX"/>
    <property type="match status" value="1"/>
</dbReference>
<keyword evidence="11" id="KW-1185">Reference proteome</keyword>